<dbReference type="PANTHER" id="PTHR30069:SF46">
    <property type="entry name" value="OAR PROTEIN"/>
    <property type="match status" value="1"/>
</dbReference>
<evidence type="ECO:0000313" key="10">
    <source>
        <dbReference type="Proteomes" id="UP001156831"/>
    </source>
</evidence>
<feature type="signal peptide" evidence="7">
    <location>
        <begin position="1"/>
        <end position="27"/>
    </location>
</feature>
<name>A0ABT6JN17_9GAMM</name>
<dbReference type="Proteomes" id="UP001156831">
    <property type="component" value="Unassembled WGS sequence"/>
</dbReference>
<keyword evidence="7" id="KW-0732">Signal</keyword>
<comment type="caution">
    <text evidence="9">The sequence shown here is derived from an EMBL/GenBank/DDBJ whole genome shotgun (WGS) entry which is preliminary data.</text>
</comment>
<dbReference type="EMBL" id="JARXRN010000028">
    <property type="protein sequence ID" value="MDH5831927.1"/>
    <property type="molecule type" value="Genomic_DNA"/>
</dbReference>
<dbReference type="Gene3D" id="2.40.170.20">
    <property type="entry name" value="TonB-dependent receptor, beta-barrel domain"/>
    <property type="match status" value="1"/>
</dbReference>
<dbReference type="InterPro" id="IPR036942">
    <property type="entry name" value="Beta-barrel_TonB_sf"/>
</dbReference>
<feature type="domain" description="TonB-dependent transporter Oar-like beta-barrel" evidence="8">
    <location>
        <begin position="354"/>
        <end position="1033"/>
    </location>
</feature>
<evidence type="ECO:0000256" key="2">
    <source>
        <dbReference type="ARBA" id="ARBA00022448"/>
    </source>
</evidence>
<keyword evidence="2" id="KW-0813">Transport</keyword>
<dbReference type="InterPro" id="IPR008969">
    <property type="entry name" value="CarboxyPept-like_regulatory"/>
</dbReference>
<keyword evidence="3" id="KW-1134">Transmembrane beta strand</keyword>
<accession>A0ABT6JN17</accession>
<feature type="domain" description="TonB-dependent transporter Oar-like beta-barrel" evidence="8">
    <location>
        <begin position="248"/>
        <end position="329"/>
    </location>
</feature>
<keyword evidence="10" id="KW-1185">Reference proteome</keyword>
<evidence type="ECO:0000256" key="7">
    <source>
        <dbReference type="SAM" id="SignalP"/>
    </source>
</evidence>
<dbReference type="Pfam" id="PF13620">
    <property type="entry name" value="CarboxypepD_reg"/>
    <property type="match status" value="1"/>
</dbReference>
<dbReference type="SUPFAM" id="SSF56935">
    <property type="entry name" value="Porins"/>
    <property type="match status" value="1"/>
</dbReference>
<sequence>MTHRNRVRLSKLSIGLIAALAAAPVFAQSTSAGVGGLVTDSSGQPVPGAEVVITHVESGTVSRATTDASGRYNARGLRVGGPYEITVTKPGEGTRTEDNVFLNLNQVNTVNAALAGDVTTLGTVTAVGVAGSEIFSSNKMGTGSNVARSSIEALPSAGRDIQDYIRLDPRISQTSKGRGEISAGGQNSRFNAIRVDGVASSDTFGLESNNSPTMRQPVSIDAIEEINIALADYDTTIAAATGAVINAVTRSGTNNFSGSAYYTMRDQDWVRDDDGEAYGSRPGPFTGFIDEETYGATFGGPLIKDRLFFFANYEKFTRTAPGATVSSAASAIDTTDMNDVIRIARDVWGFDAGTFEAPDNLKSDLEEYAVKLDWNINDNHRASLRYSNVEQSDVFLYGFSSTARSLSTNWSVTDKTIETVTAQLFSDWTDNLSTEFKVSQRDYSAVRNPFSRLPSIGIGFGPPNPATGAPSSPFLNFGTDSFSHYNTLETETLNVFGAATWYAGDHEIKFGFDYEDNEIYNLFGQSQFGSYNFVCVLASECDNSFEAGRYWSYNRFAPQPGAPLDSIAAAYAQDNLGLFVQDRWAVNYNLTLMAGLRVDRIGLDSAPPSNALVQRVYGYDNAYTPDGEKLWQPRFGFNYTFDTDRPTQLRGGLGLFQGAAANVWIGNSFANAGINLVEYAVNFNQADDRAAMDELLALYPFSPDPDDQPVRDRGYNQTVNLMEPGFKQPSVWKANLAFDHELPWYGLVASAELLVTRVNDALHYERLDLGAPTGFSAQDGRELYWSNLATGSGIRANQNAEINALRAAGQMPAGYESVLGWGGDGVILLRNTDKGGSEQFTVSLTKPLVDNWSWMFGYTYTNSTEVSPLTSSRAISNWNGRMIRDPNEEIDARSNYEIRDRFSGALTWQRAFFGDYKTTASVFYEGRSGKPYSWGFSNDANGDGYVNDLFYVPEAPGDVIFTGGAEMEQAFFDWLEENPGLQRYAGGVASRNSATSKWVNTFDVRFSQELPGFFSGHKSEIWLDVINIGNLINKDWGQVYEVGFPLRRNVAQFRGIDAETGRYIYNFVNAPGTSANTVGGVDLYDNQDQTKGVSRWQVQVGFRYKF</sequence>
<keyword evidence="4" id="KW-0812">Transmembrane</keyword>
<evidence type="ECO:0000256" key="6">
    <source>
        <dbReference type="ARBA" id="ARBA00023237"/>
    </source>
</evidence>
<protein>
    <submittedName>
        <fullName evidence="9">Carboxypeptidase regulatory-like domain-containing protein</fullName>
    </submittedName>
</protein>
<reference evidence="9 10" key="1">
    <citation type="submission" date="2023-04" db="EMBL/GenBank/DDBJ databases">
        <title>Luteimonas sp. M1R5S18.</title>
        <authorList>
            <person name="Sun J.-Q."/>
        </authorList>
    </citation>
    <scope>NUCLEOTIDE SEQUENCE [LARGE SCALE GENOMIC DNA]</scope>
    <source>
        <strain evidence="9 10">M1R5S18</strain>
    </source>
</reference>
<feature type="chain" id="PRO_5045407887" evidence="7">
    <location>
        <begin position="28"/>
        <end position="1106"/>
    </location>
</feature>
<gene>
    <name evidence="9" type="ORF">QFW80_15510</name>
</gene>
<keyword evidence="6" id="KW-0998">Cell outer membrane</keyword>
<keyword evidence="5" id="KW-0472">Membrane</keyword>
<evidence type="ECO:0000256" key="5">
    <source>
        <dbReference type="ARBA" id="ARBA00023136"/>
    </source>
</evidence>
<dbReference type="InterPro" id="IPR057601">
    <property type="entry name" value="Oar-like_b-barrel"/>
</dbReference>
<dbReference type="RefSeq" id="WP_280602877.1">
    <property type="nucleotide sequence ID" value="NZ_JARXRN010000028.1"/>
</dbReference>
<comment type="subcellular location">
    <subcellularLocation>
        <location evidence="1">Cell outer membrane</location>
        <topology evidence="1">Multi-pass membrane protein</topology>
    </subcellularLocation>
</comment>
<dbReference type="InterPro" id="IPR039426">
    <property type="entry name" value="TonB-dep_rcpt-like"/>
</dbReference>
<evidence type="ECO:0000256" key="1">
    <source>
        <dbReference type="ARBA" id="ARBA00004571"/>
    </source>
</evidence>
<evidence type="ECO:0000256" key="4">
    <source>
        <dbReference type="ARBA" id="ARBA00022692"/>
    </source>
</evidence>
<dbReference type="Gene3D" id="2.60.40.1120">
    <property type="entry name" value="Carboxypeptidase-like, regulatory domain"/>
    <property type="match status" value="1"/>
</dbReference>
<evidence type="ECO:0000259" key="8">
    <source>
        <dbReference type="Pfam" id="PF25183"/>
    </source>
</evidence>
<evidence type="ECO:0000313" key="9">
    <source>
        <dbReference type="EMBL" id="MDH5831927.1"/>
    </source>
</evidence>
<evidence type="ECO:0000256" key="3">
    <source>
        <dbReference type="ARBA" id="ARBA00022452"/>
    </source>
</evidence>
<dbReference type="PANTHER" id="PTHR30069">
    <property type="entry name" value="TONB-DEPENDENT OUTER MEMBRANE RECEPTOR"/>
    <property type="match status" value="1"/>
</dbReference>
<proteinExistence type="predicted"/>
<dbReference type="SUPFAM" id="SSF49464">
    <property type="entry name" value="Carboxypeptidase regulatory domain-like"/>
    <property type="match status" value="1"/>
</dbReference>
<dbReference type="Pfam" id="PF25183">
    <property type="entry name" value="OMP_b-brl_4"/>
    <property type="match status" value="2"/>
</dbReference>
<organism evidence="9 10">
    <name type="scientific">Luteimonas rhizosphaericola</name>
    <dbReference type="NCBI Taxonomy" id="3042024"/>
    <lineage>
        <taxon>Bacteria</taxon>
        <taxon>Pseudomonadati</taxon>
        <taxon>Pseudomonadota</taxon>
        <taxon>Gammaproteobacteria</taxon>
        <taxon>Lysobacterales</taxon>
        <taxon>Lysobacteraceae</taxon>
        <taxon>Luteimonas</taxon>
    </lineage>
</organism>